<accession>A0A0F5JGI6</accession>
<gene>
    <name evidence="2" type="ORF">HMPREF1535_01593</name>
</gene>
<name>A0A0F5JGI6_9BACT</name>
<dbReference type="PATRIC" id="fig|927665.4.peg.1628"/>
<evidence type="ECO:0000313" key="2">
    <source>
        <dbReference type="EMBL" id="KKB56941.1"/>
    </source>
</evidence>
<dbReference type="Pfam" id="PF13350">
    <property type="entry name" value="Y_phosphatase3"/>
    <property type="match status" value="1"/>
</dbReference>
<dbReference type="InterPro" id="IPR029021">
    <property type="entry name" value="Prot-tyrosine_phosphatase-like"/>
</dbReference>
<protein>
    <recommendedName>
        <fullName evidence="4">Tyrosine specific protein phosphatases domain-containing protein</fullName>
    </recommendedName>
</protein>
<dbReference type="STRING" id="927665.HMPREF1535_01593"/>
<proteinExistence type="inferred from homology"/>
<comment type="caution">
    <text evidence="2">The sequence shown here is derived from an EMBL/GenBank/DDBJ whole genome shotgun (WGS) entry which is preliminary data.</text>
</comment>
<dbReference type="SUPFAM" id="SSF52799">
    <property type="entry name" value="(Phosphotyrosine protein) phosphatases II"/>
    <property type="match status" value="1"/>
</dbReference>
<dbReference type="PROSITE" id="PS51257">
    <property type="entry name" value="PROKAR_LIPOPROTEIN"/>
    <property type="match status" value="1"/>
</dbReference>
<organism evidence="2 3">
    <name type="scientific">Parabacteroides goldsteinii DSM 19448 = WAL 12034</name>
    <dbReference type="NCBI Taxonomy" id="927665"/>
    <lineage>
        <taxon>Bacteria</taxon>
        <taxon>Pseudomonadati</taxon>
        <taxon>Bacteroidota</taxon>
        <taxon>Bacteroidia</taxon>
        <taxon>Bacteroidales</taxon>
        <taxon>Tannerellaceae</taxon>
        <taxon>Parabacteroides</taxon>
    </lineage>
</organism>
<dbReference type="GO" id="GO:0004721">
    <property type="term" value="F:phosphoprotein phosphatase activity"/>
    <property type="evidence" value="ECO:0007669"/>
    <property type="project" value="InterPro"/>
</dbReference>
<dbReference type="RefSeq" id="WP_009860604.1">
    <property type="nucleotide sequence ID" value="NZ_KQ033912.1"/>
</dbReference>
<dbReference type="Proteomes" id="UP000033047">
    <property type="component" value="Unassembled WGS sequence"/>
</dbReference>
<dbReference type="Gene3D" id="3.90.190.10">
    <property type="entry name" value="Protein tyrosine phosphatase superfamily"/>
    <property type="match status" value="1"/>
</dbReference>
<sequence>MLVKIFSLFACVTLITGCSSNNPEIRALCLRDDIGNYILKWETEPQMEGILKMYVSDDPESFNRSLPAGYANIKDGVTTYITNDNMSRKYFLLSFNDKYFKTIGARSVSMDSLQNLREIGGYGTAHNHKTTRWGQVFRSGQLSSLSEWDSIRLNNLHIKTVIDLRGNDEVAASPLRYSNANIVHIPIPIKNMDHVVARIQEDRMRKGDGILFMQDTYLQYVTDYSEQYAKALDVFLDKDNYPILINCSMGKDRTGYLTAILLFALGIPEETIIKDYMASNENINIGHLAYMARDLSTNAQETITTLVTVNEGLIDLVLKRIRKDYGSVDKYLSKGLHLTDKKRDTLKEIMLY</sequence>
<dbReference type="HOGENOM" id="CLU_057546_0_1_10"/>
<dbReference type="AlphaFoldDB" id="A0A0F5JGI6"/>
<dbReference type="PANTHER" id="PTHR31126:SF1">
    <property type="entry name" value="TYROSINE SPECIFIC PROTEIN PHOSPHATASES DOMAIN-CONTAINING PROTEIN"/>
    <property type="match status" value="1"/>
</dbReference>
<evidence type="ECO:0000256" key="1">
    <source>
        <dbReference type="ARBA" id="ARBA00009580"/>
    </source>
</evidence>
<dbReference type="EMBL" id="AQHV01000010">
    <property type="protein sequence ID" value="KKB56941.1"/>
    <property type="molecule type" value="Genomic_DNA"/>
</dbReference>
<comment type="similarity">
    <text evidence="1">Belongs to the protein-tyrosine phosphatase family.</text>
</comment>
<reference evidence="2 3" key="1">
    <citation type="submission" date="2013-04" db="EMBL/GenBank/DDBJ databases">
        <title>The Genome Sequence of Parabacteroides goldsteinii DSM 19448.</title>
        <authorList>
            <consortium name="The Broad Institute Genomics Platform"/>
            <person name="Earl A."/>
            <person name="Ward D."/>
            <person name="Feldgarden M."/>
            <person name="Gevers D."/>
            <person name="Martens E."/>
            <person name="Sakamoto M."/>
            <person name="Benno Y."/>
            <person name="Song Y."/>
            <person name="Liu C."/>
            <person name="Lee J."/>
            <person name="Bolanos M."/>
            <person name="Vaisanen M.L."/>
            <person name="Finegold S.M."/>
            <person name="Walker B."/>
            <person name="Young S."/>
            <person name="Zeng Q."/>
            <person name="Gargeya S."/>
            <person name="Fitzgerald M."/>
            <person name="Haas B."/>
            <person name="Abouelleil A."/>
            <person name="Allen A.W."/>
            <person name="Alvarado L."/>
            <person name="Arachchi H.M."/>
            <person name="Berlin A.M."/>
            <person name="Chapman S.B."/>
            <person name="Gainer-Dewar J."/>
            <person name="Goldberg J."/>
            <person name="Griggs A."/>
            <person name="Gujja S."/>
            <person name="Hansen M."/>
            <person name="Howarth C."/>
            <person name="Imamovic A."/>
            <person name="Ireland A."/>
            <person name="Larimer J."/>
            <person name="McCowan C."/>
            <person name="Murphy C."/>
            <person name="Pearson M."/>
            <person name="Poon T.W."/>
            <person name="Priest M."/>
            <person name="Roberts A."/>
            <person name="Saif S."/>
            <person name="Shea T."/>
            <person name="Sisk P."/>
            <person name="Sykes S."/>
            <person name="Wortman J."/>
            <person name="Nusbaum C."/>
            <person name="Birren B."/>
        </authorList>
    </citation>
    <scope>NUCLEOTIDE SEQUENCE [LARGE SCALE GENOMIC DNA]</scope>
    <source>
        <strain evidence="2 3">DSM 19448</strain>
    </source>
</reference>
<dbReference type="InterPro" id="IPR026893">
    <property type="entry name" value="Tyr/Ser_Pase_IphP-type"/>
</dbReference>
<dbReference type="PANTHER" id="PTHR31126">
    <property type="entry name" value="TYROSINE-PROTEIN PHOSPHATASE"/>
    <property type="match status" value="1"/>
</dbReference>
<evidence type="ECO:0008006" key="4">
    <source>
        <dbReference type="Google" id="ProtNLM"/>
    </source>
</evidence>
<evidence type="ECO:0000313" key="3">
    <source>
        <dbReference type="Proteomes" id="UP000033047"/>
    </source>
</evidence>